<dbReference type="GO" id="GO:0005634">
    <property type="term" value="C:nucleus"/>
    <property type="evidence" value="ECO:0007669"/>
    <property type="project" value="TreeGrafter"/>
</dbReference>
<protein>
    <recommendedName>
        <fullName evidence="3">MCM C-terminal AAA(+) ATPase domain-containing protein</fullName>
    </recommendedName>
</protein>
<organism evidence="4 5">
    <name type="scientific">Lepidopterella palustris CBS 459.81</name>
    <dbReference type="NCBI Taxonomy" id="1314670"/>
    <lineage>
        <taxon>Eukaryota</taxon>
        <taxon>Fungi</taxon>
        <taxon>Dikarya</taxon>
        <taxon>Ascomycota</taxon>
        <taxon>Pezizomycotina</taxon>
        <taxon>Dothideomycetes</taxon>
        <taxon>Pleosporomycetidae</taxon>
        <taxon>Mytilinidiales</taxon>
        <taxon>Argynnaceae</taxon>
        <taxon>Lepidopterella</taxon>
    </lineage>
</organism>
<reference evidence="4 5" key="1">
    <citation type="journal article" date="2016" name="Nat. Commun.">
        <title>Ectomycorrhizal ecology is imprinted in the genome of the dominant symbiotic fungus Cenococcum geophilum.</title>
        <authorList>
            <consortium name="DOE Joint Genome Institute"/>
            <person name="Peter M."/>
            <person name="Kohler A."/>
            <person name="Ohm R.A."/>
            <person name="Kuo A."/>
            <person name="Krutzmann J."/>
            <person name="Morin E."/>
            <person name="Arend M."/>
            <person name="Barry K.W."/>
            <person name="Binder M."/>
            <person name="Choi C."/>
            <person name="Clum A."/>
            <person name="Copeland A."/>
            <person name="Grisel N."/>
            <person name="Haridas S."/>
            <person name="Kipfer T."/>
            <person name="LaButti K."/>
            <person name="Lindquist E."/>
            <person name="Lipzen A."/>
            <person name="Maire R."/>
            <person name="Meier B."/>
            <person name="Mihaltcheva S."/>
            <person name="Molinier V."/>
            <person name="Murat C."/>
            <person name="Poggeler S."/>
            <person name="Quandt C.A."/>
            <person name="Sperisen C."/>
            <person name="Tritt A."/>
            <person name="Tisserant E."/>
            <person name="Crous P.W."/>
            <person name="Henrissat B."/>
            <person name="Nehls U."/>
            <person name="Egli S."/>
            <person name="Spatafora J.W."/>
            <person name="Grigoriev I.V."/>
            <person name="Martin F.M."/>
        </authorList>
    </citation>
    <scope>NUCLEOTIDE SEQUENCE [LARGE SCALE GENOMIC DNA]</scope>
    <source>
        <strain evidence="4 5">CBS 459.81</strain>
    </source>
</reference>
<dbReference type="Proteomes" id="UP000250266">
    <property type="component" value="Unassembled WGS sequence"/>
</dbReference>
<dbReference type="GO" id="GO:0017116">
    <property type="term" value="F:single-stranded DNA helicase activity"/>
    <property type="evidence" value="ECO:0007669"/>
    <property type="project" value="TreeGrafter"/>
</dbReference>
<dbReference type="PROSITE" id="PS50051">
    <property type="entry name" value="MCM_2"/>
    <property type="match status" value="1"/>
</dbReference>
<keyword evidence="5" id="KW-1185">Reference proteome</keyword>
<sequence>IKLYSNINILFLRGPGTVKLQLLKFIKKVTPITIYTSGTKLYSNINRDKAIQEFYLEGRAIVLINGGAVYISKFNKMRNKDRVAI</sequence>
<feature type="non-terminal residue" evidence="4">
    <location>
        <position position="1"/>
    </location>
</feature>
<dbReference type="GO" id="GO:0005524">
    <property type="term" value="F:ATP binding"/>
    <property type="evidence" value="ECO:0007669"/>
    <property type="project" value="UniProtKB-KW"/>
</dbReference>
<dbReference type="GO" id="GO:0043138">
    <property type="term" value="F:3'-5' DNA helicase activity"/>
    <property type="evidence" value="ECO:0007669"/>
    <property type="project" value="TreeGrafter"/>
</dbReference>
<keyword evidence="1" id="KW-0547">Nucleotide-binding</keyword>
<evidence type="ECO:0000313" key="5">
    <source>
        <dbReference type="Proteomes" id="UP000250266"/>
    </source>
</evidence>
<dbReference type="GO" id="GO:0042555">
    <property type="term" value="C:MCM complex"/>
    <property type="evidence" value="ECO:0007669"/>
    <property type="project" value="TreeGrafter"/>
</dbReference>
<dbReference type="GO" id="GO:0000727">
    <property type="term" value="P:double-strand break repair via break-induced replication"/>
    <property type="evidence" value="ECO:0007669"/>
    <property type="project" value="TreeGrafter"/>
</dbReference>
<dbReference type="InterPro" id="IPR031327">
    <property type="entry name" value="MCM"/>
</dbReference>
<proteinExistence type="predicted"/>
<evidence type="ECO:0000313" key="4">
    <source>
        <dbReference type="EMBL" id="OCK72775.1"/>
    </source>
</evidence>
<accession>A0A8E2DW21</accession>
<gene>
    <name evidence="4" type="ORF">K432DRAFT_258283</name>
</gene>
<dbReference type="OrthoDB" id="1882346at2759"/>
<dbReference type="GO" id="GO:0006270">
    <property type="term" value="P:DNA replication initiation"/>
    <property type="evidence" value="ECO:0007669"/>
    <property type="project" value="TreeGrafter"/>
</dbReference>
<keyword evidence="2" id="KW-0067">ATP-binding</keyword>
<dbReference type="EMBL" id="KV746577">
    <property type="protein sequence ID" value="OCK72775.1"/>
    <property type="molecule type" value="Genomic_DNA"/>
</dbReference>
<dbReference type="InterPro" id="IPR027417">
    <property type="entry name" value="P-loop_NTPase"/>
</dbReference>
<name>A0A8E2DW21_9PEZI</name>
<evidence type="ECO:0000256" key="1">
    <source>
        <dbReference type="ARBA" id="ARBA00022741"/>
    </source>
</evidence>
<evidence type="ECO:0000256" key="2">
    <source>
        <dbReference type="ARBA" id="ARBA00022840"/>
    </source>
</evidence>
<evidence type="ECO:0000259" key="3">
    <source>
        <dbReference type="PROSITE" id="PS50051"/>
    </source>
</evidence>
<dbReference type="PANTHER" id="PTHR11630">
    <property type="entry name" value="DNA REPLICATION LICENSING FACTOR MCM FAMILY MEMBER"/>
    <property type="match status" value="1"/>
</dbReference>
<dbReference type="InterPro" id="IPR001208">
    <property type="entry name" value="MCM_dom"/>
</dbReference>
<dbReference type="AlphaFoldDB" id="A0A8E2DW21"/>
<feature type="domain" description="MCM C-terminal AAA(+) ATPase" evidence="3">
    <location>
        <begin position="1"/>
        <end position="85"/>
    </location>
</feature>
<dbReference type="Pfam" id="PF00493">
    <property type="entry name" value="MCM"/>
    <property type="match status" value="1"/>
</dbReference>
<feature type="non-terminal residue" evidence="4">
    <location>
        <position position="85"/>
    </location>
</feature>
<dbReference type="GO" id="GO:0003697">
    <property type="term" value="F:single-stranded DNA binding"/>
    <property type="evidence" value="ECO:0007669"/>
    <property type="project" value="TreeGrafter"/>
</dbReference>
<dbReference type="Gene3D" id="3.40.50.300">
    <property type="entry name" value="P-loop containing nucleotide triphosphate hydrolases"/>
    <property type="match status" value="1"/>
</dbReference>
<dbReference type="PANTHER" id="PTHR11630:SF42">
    <property type="entry name" value="DNA REPLICATION LICENSING FACTOR MCM5"/>
    <property type="match status" value="1"/>
</dbReference>